<dbReference type="InterPro" id="IPR016024">
    <property type="entry name" value="ARM-type_fold"/>
</dbReference>
<reference evidence="6" key="1">
    <citation type="submission" date="2020-08" db="EMBL/GenBank/DDBJ databases">
        <title>Multicomponent nature underlies the extraordinary mechanical properties of spider dragline silk.</title>
        <authorList>
            <person name="Kono N."/>
            <person name="Nakamura H."/>
            <person name="Mori M."/>
            <person name="Yoshida Y."/>
            <person name="Ohtoshi R."/>
            <person name="Malay A.D."/>
            <person name="Moran D.A.P."/>
            <person name="Tomita M."/>
            <person name="Numata K."/>
            <person name="Arakawa K."/>
        </authorList>
    </citation>
    <scope>NUCLEOTIDE SEQUENCE</scope>
</reference>
<keyword evidence="2" id="KW-0819">tRNA processing</keyword>
<sequence length="1739" mass="199805">MSVKEKSSFFHKLLIITKKLSADKTPATTHKVLKELYPIVQKCDAKLDNAFSLPDEAQHALFSLIQILVSIISNPDFPAESILLGSTCLSVLVAKLFHPKFASAFLISLYSLVGEITKGNTQVSKRNYEEISKEVLRENAVCKTEECEKKNCTTNLELEVQQIKGLVYNCVMEKIDLISSIKDFIQEETELTKKKIPTFHQIAILHGILSCQSTGLFPYRSKHFYNKPFLLIMFNSIHLMCLTPCSSQYHAFSILVNWLKTCQNLLHKLVGMEDTNAYFSSKTELINRILSVLESNWESPIKGVSAFIKEAYRVLIALSGAESDYLKIHKFNLVQYLIDQTMKLSWKVKGKYLVLSIILQFIDYKKFLESHPEIPNEVIFHLKANYASSVISEVYKSIILSMKKYKYSSGELLAEWCRWWKVPIVNSLLSDDKLLIQGVSNLILPWTLNTVPKSYDLLLDIFKKETCKTSAAKLILIRIAIQIGIYELQVEEINFVRRYMHHQSIHMRMDALSVLCNSSKKSEPLSPRVLMILLEFIEANFNIDSTAFQHLFLSQLRILFVRIRDSLVQEYRSKCKDAHLIPEHHLKSKNVHMQLNQPQLDFVDNAAKVAVINTYPGACFQRRRTSLHLLNIIFDVFITSPLGQKRKEKPSKLVKHVIQVAQLQGIWGFFNDGTLINLFPCIIDYTDEIRALAYNLMIEFSTWPGIYYDLPCETILTYGFQLCGHPDCRSNEAGALLISLVYEKLYVNNNVTEMSSPFVIPFLMDIIGKMESIENRTTQILPSQEPMGYLLALQYCLKVSKKVFRDCFHNQELKVKNFIDMMIDVCEQTLKTVLSFMKGAEKNHCPSFADIGEALENLVHFLVSEDEKSKKEINISKAVELQLTCCWHKVKNSCYVLCELGACIYELNIDNESKKGYLFKIAKIIAGVLITCRHRGIVDACSLALNEFCVMLLRDDSLHQEICETLLGMAFDSLSDATSVSVTRRSAGLPTLIQAVVSSENNNLQRKLLSHTIKYLLAFFDHPIPEEKIISDKTDLPQVHVYHILKILVMDSSLSQAILSYLDIIVPVCISGFSSSLWPIRNGALQLFGVLLPRICGQKKVREEDSEHNLISSSELFARCPSLKVYLHMKLEKCVQFHQEKKLCSELVPVLSIIVKLSPPQENNEAFHFKTLLLQLLDVPVWKVRDLVSSSLSVLVSSDDISIKIEELNQELQTNNFNCNKVHGNLLLIQKVSKRDKFFLDTCKIVKSLTNLCNFLVERKCLLLIGIALETILSLSEKEEDPILIEMYRLFSSFDSKCCPMIGQEFLETQMVILKLRTANRCEIPGIIEQQASKDASIISECLRFLTKMLNFERTKTELYDMKFWKLICEAVLNYIEVGRHPSVIQDSLKFLIDLCYDWEIGSYILDPFVSKELENLLQPHLDMKSGLSVSGLSFTMLSLCIKSSLMREQESNYLEKWNMLFTCHSQPRSADILRMQAACSVASVGPFLVEYLRKRMRGCEKSIFFFLSLCDGSILLMQDEDEEIRNKACEFPSQLIHLYDIKKLQFNIGIKVIFQYMHDFLLGNYNFVLYLWNKLHNYPSICRVVSSINSAHTSDNIVPQLFEQELVNVFAEPVQMVVQYRDLFEMAISDLWDINYNLWFQAVEILSFDLLQEINELNDALVDCTTNDFCGFAYPHHGFLAFKKFYSQVQVLLTQRKLISKEKPEEIVLLKNLDQIGRKWKNIQNYIRCTMSWFLLRL</sequence>
<gene>
    <name evidence="6" type="primary">THADA</name>
    <name evidence="6" type="ORF">NPIL_633401</name>
</gene>
<evidence type="ECO:0000313" key="7">
    <source>
        <dbReference type="Proteomes" id="UP000887013"/>
    </source>
</evidence>
<evidence type="ECO:0000256" key="2">
    <source>
        <dbReference type="ARBA" id="ARBA00022694"/>
    </source>
</evidence>
<dbReference type="GO" id="GO:0005829">
    <property type="term" value="C:cytosol"/>
    <property type="evidence" value="ECO:0007669"/>
    <property type="project" value="TreeGrafter"/>
</dbReference>
<keyword evidence="7" id="KW-1185">Reference proteome</keyword>
<evidence type="ECO:0000259" key="4">
    <source>
        <dbReference type="Pfam" id="PF25150"/>
    </source>
</evidence>
<evidence type="ECO:0000259" key="5">
    <source>
        <dbReference type="Pfam" id="PF25151"/>
    </source>
</evidence>
<dbReference type="PANTHER" id="PTHR14387:SF0">
    <property type="entry name" value="DUF2428 DOMAIN-CONTAINING PROTEIN"/>
    <property type="match status" value="1"/>
</dbReference>
<dbReference type="InterPro" id="IPR051954">
    <property type="entry name" value="tRNA_methyltransferase_THADA"/>
</dbReference>
<dbReference type="SUPFAM" id="SSF48371">
    <property type="entry name" value="ARM repeat"/>
    <property type="match status" value="1"/>
</dbReference>
<dbReference type="InterPro" id="IPR056842">
    <property type="entry name" value="THADA-like_TPR_C"/>
</dbReference>
<comment type="similarity">
    <text evidence="1">Belongs to the THADA family.</text>
</comment>
<name>A0A8X6SZH6_NEPPI</name>
<dbReference type="Pfam" id="PF10350">
    <property type="entry name" value="DUF2428"/>
    <property type="match status" value="1"/>
</dbReference>
<evidence type="ECO:0000313" key="6">
    <source>
        <dbReference type="EMBL" id="GFS68358.1"/>
    </source>
</evidence>
<evidence type="ECO:0000256" key="1">
    <source>
        <dbReference type="ARBA" id="ARBA00010409"/>
    </source>
</evidence>
<comment type="caution">
    <text evidence="6">The sequence shown here is derived from an EMBL/GenBank/DDBJ whole genome shotgun (WGS) entry which is preliminary data.</text>
</comment>
<dbReference type="InterPro" id="IPR019442">
    <property type="entry name" value="THADA/TRM732_DUF2428"/>
</dbReference>
<protein>
    <submittedName>
        <fullName evidence="6">Thyroid adenoma-associated protein homolog</fullName>
    </submittedName>
</protein>
<feature type="domain" description="tRNA (32-2'-O)-methyltransferase regulator THADA-like C-terminal TPR repeats region" evidence="5">
    <location>
        <begin position="1081"/>
        <end position="1231"/>
    </location>
</feature>
<dbReference type="Pfam" id="PF25150">
    <property type="entry name" value="TPR_Trm732"/>
    <property type="match status" value="1"/>
</dbReference>
<dbReference type="InterPro" id="IPR056843">
    <property type="entry name" value="THADA-like_TPR"/>
</dbReference>
<accession>A0A8X6SZH6</accession>
<proteinExistence type="inferred from homology"/>
<dbReference type="PANTHER" id="PTHR14387">
    <property type="entry name" value="THADA/DEATH RECEPTOR INTERACTING PROTEIN"/>
    <property type="match status" value="1"/>
</dbReference>
<dbReference type="EMBL" id="BMAW01095022">
    <property type="protein sequence ID" value="GFS68358.1"/>
    <property type="molecule type" value="Genomic_DNA"/>
</dbReference>
<evidence type="ECO:0000259" key="3">
    <source>
        <dbReference type="Pfam" id="PF10350"/>
    </source>
</evidence>
<dbReference type="Proteomes" id="UP000887013">
    <property type="component" value="Unassembled WGS sequence"/>
</dbReference>
<dbReference type="OrthoDB" id="6614653at2759"/>
<organism evidence="6 7">
    <name type="scientific">Nephila pilipes</name>
    <name type="common">Giant wood spider</name>
    <name type="synonym">Nephila maculata</name>
    <dbReference type="NCBI Taxonomy" id="299642"/>
    <lineage>
        <taxon>Eukaryota</taxon>
        <taxon>Metazoa</taxon>
        <taxon>Ecdysozoa</taxon>
        <taxon>Arthropoda</taxon>
        <taxon>Chelicerata</taxon>
        <taxon>Arachnida</taxon>
        <taxon>Araneae</taxon>
        <taxon>Araneomorphae</taxon>
        <taxon>Entelegynae</taxon>
        <taxon>Araneoidea</taxon>
        <taxon>Nephilidae</taxon>
        <taxon>Nephila</taxon>
    </lineage>
</organism>
<dbReference type="GO" id="GO:0030488">
    <property type="term" value="P:tRNA methylation"/>
    <property type="evidence" value="ECO:0007669"/>
    <property type="project" value="TreeGrafter"/>
</dbReference>
<feature type="domain" description="tRNA (32-2'-O)-methyltransferase regulator THADA-like TPR repeats region" evidence="4">
    <location>
        <begin position="416"/>
        <end position="649"/>
    </location>
</feature>
<feature type="domain" description="DUF2428" evidence="3">
    <location>
        <begin position="818"/>
        <end position="1078"/>
    </location>
</feature>
<dbReference type="Pfam" id="PF25151">
    <property type="entry name" value="TPR_Trm732_C"/>
    <property type="match status" value="1"/>
</dbReference>